<dbReference type="AlphaFoldDB" id="A0A8T0V4H1"/>
<sequence length="559" mass="61450">MAGKGDGPAIGIDLGTTYSCVGVWQHDRVEIIANDQGNRTTPSYVAFTDSERLIGDAAKNQVAMNPINTVFDAKRLIGRRFTDASVQSDIKLWPFKVISGPGEKPMIVVQHKGEDKQFAAEEISSMVLIKMREIAEAYLGSTIKNAVVTVPAYFNDSQRQATKDAGVIAGLNVLRIINEPTAAAIAYGLDKKATSVGEKNVLIFDLGGGTFDVSLLTIEEGIFEVKATAGDTHLGGEDFDNRMVNHFVQEFKRKNKKDITGNPRALRRLRTACERAKRTLSSTAQTTIEIDSLYEGIDFYSTITRARFEELNMDLFRKCMEPVEKCLRDAKMDKSSVHDVVLVGGSTRIPRVQQLLQDFFNGKELCKNNNLLGKFELSGIPPAPRGVPQITVCFDIDANGILNVSAEDKTTGQKNKITITNDKGRLSKEEIEKMVQDAEKYKSEDEEHKKKVEAKNSLENYAYNMRNTIRDEKIASKLAADDKKKIEDAIDAAISWLDANQLAEADEFEDKMKELESLCNPIIAKMYQGAGADMGGAAGMDEDAPAGSGGPGPKIEEVD</sequence>
<keyword evidence="3 5" id="KW-0067">ATP-binding</keyword>
<dbReference type="Pfam" id="PF00012">
    <property type="entry name" value="HSP70"/>
    <property type="match status" value="1"/>
</dbReference>
<dbReference type="GO" id="GO:0005524">
    <property type="term" value="F:ATP binding"/>
    <property type="evidence" value="ECO:0007669"/>
    <property type="project" value="UniProtKB-KW"/>
</dbReference>
<dbReference type="Gene3D" id="3.30.30.30">
    <property type="match status" value="1"/>
</dbReference>
<gene>
    <name evidence="7" type="ORF">PVAP13_3KG494700</name>
</gene>
<comment type="caution">
    <text evidence="7">The sequence shown here is derived from an EMBL/GenBank/DDBJ whole genome shotgun (WGS) entry which is preliminary data.</text>
</comment>
<dbReference type="GO" id="GO:0140662">
    <property type="term" value="F:ATP-dependent protein folding chaperone"/>
    <property type="evidence" value="ECO:0007669"/>
    <property type="project" value="InterPro"/>
</dbReference>
<dbReference type="InterPro" id="IPR013126">
    <property type="entry name" value="Hsp_70_fam"/>
</dbReference>
<dbReference type="FunFam" id="3.30.30.30:FF:000001">
    <property type="entry name" value="heat shock 70 kDa protein-like"/>
    <property type="match status" value="1"/>
</dbReference>
<dbReference type="FunFam" id="2.60.34.10:FF:000056">
    <property type="entry name" value="Protein CBG18239"/>
    <property type="match status" value="1"/>
</dbReference>
<evidence type="ECO:0000256" key="4">
    <source>
        <dbReference type="ARBA" id="ARBA00023016"/>
    </source>
</evidence>
<feature type="region of interest" description="Disordered" evidence="6">
    <location>
        <begin position="534"/>
        <end position="559"/>
    </location>
</feature>
<accession>A0A8T0V4H1</accession>
<dbReference type="GO" id="GO:0006950">
    <property type="term" value="P:response to stress"/>
    <property type="evidence" value="ECO:0007669"/>
    <property type="project" value="UniProtKB-ARBA"/>
</dbReference>
<dbReference type="Gene3D" id="3.90.640.10">
    <property type="entry name" value="Actin, Chain A, domain 4"/>
    <property type="match status" value="1"/>
</dbReference>
<dbReference type="Gene3D" id="1.20.1270.10">
    <property type="match status" value="1"/>
</dbReference>
<dbReference type="FunFam" id="3.30.420.40:FF:000465">
    <property type="entry name" value="Heat shock cognate 70 kDa protein 2"/>
    <property type="match status" value="1"/>
</dbReference>
<dbReference type="FunFam" id="3.30.420.40:FF:000172">
    <property type="entry name" value="Heat shock 70 kDa protein"/>
    <property type="match status" value="1"/>
</dbReference>
<dbReference type="FunFam" id="3.90.640.10:FF:000002">
    <property type="entry name" value="Heat shock 70 kDa"/>
    <property type="match status" value="1"/>
</dbReference>
<dbReference type="FunFam" id="3.30.420.40:FF:000026">
    <property type="entry name" value="Heat shock protein 70"/>
    <property type="match status" value="1"/>
</dbReference>
<evidence type="ECO:0000256" key="6">
    <source>
        <dbReference type="SAM" id="MobiDB-lite"/>
    </source>
</evidence>
<evidence type="ECO:0000256" key="5">
    <source>
        <dbReference type="RuleBase" id="RU003322"/>
    </source>
</evidence>
<dbReference type="SUPFAM" id="SSF100934">
    <property type="entry name" value="Heat shock protein 70kD (HSP70), C-terminal subdomain"/>
    <property type="match status" value="1"/>
</dbReference>
<proteinExistence type="inferred from homology"/>
<dbReference type="InterPro" id="IPR029048">
    <property type="entry name" value="HSP70_C_sf"/>
</dbReference>
<dbReference type="InterPro" id="IPR029047">
    <property type="entry name" value="HSP70_peptide-bd_sf"/>
</dbReference>
<dbReference type="SUPFAM" id="SSF53067">
    <property type="entry name" value="Actin-like ATPase domain"/>
    <property type="match status" value="2"/>
</dbReference>
<comment type="similarity">
    <text evidence="1 5">Belongs to the heat shock protein 70 family.</text>
</comment>
<evidence type="ECO:0000313" key="8">
    <source>
        <dbReference type="Proteomes" id="UP000823388"/>
    </source>
</evidence>
<protein>
    <submittedName>
        <fullName evidence="7">Uncharacterized protein</fullName>
    </submittedName>
</protein>
<dbReference type="InterPro" id="IPR018181">
    <property type="entry name" value="Heat_shock_70_CS"/>
</dbReference>
<dbReference type="SUPFAM" id="SSF100920">
    <property type="entry name" value="Heat shock protein 70kD (HSP70), peptide-binding domain"/>
    <property type="match status" value="1"/>
</dbReference>
<dbReference type="PROSITE" id="PS00329">
    <property type="entry name" value="HSP70_2"/>
    <property type="match status" value="1"/>
</dbReference>
<organism evidence="7 8">
    <name type="scientific">Panicum virgatum</name>
    <name type="common">Blackwell switchgrass</name>
    <dbReference type="NCBI Taxonomy" id="38727"/>
    <lineage>
        <taxon>Eukaryota</taxon>
        <taxon>Viridiplantae</taxon>
        <taxon>Streptophyta</taxon>
        <taxon>Embryophyta</taxon>
        <taxon>Tracheophyta</taxon>
        <taxon>Spermatophyta</taxon>
        <taxon>Magnoliopsida</taxon>
        <taxon>Liliopsida</taxon>
        <taxon>Poales</taxon>
        <taxon>Poaceae</taxon>
        <taxon>PACMAD clade</taxon>
        <taxon>Panicoideae</taxon>
        <taxon>Panicodae</taxon>
        <taxon>Paniceae</taxon>
        <taxon>Panicinae</taxon>
        <taxon>Panicum</taxon>
        <taxon>Panicum sect. Hiantes</taxon>
    </lineage>
</organism>
<dbReference type="FunFam" id="1.20.1270.10:FF:000028">
    <property type="entry name" value="Heat shock 70 kDa protein"/>
    <property type="match status" value="1"/>
</dbReference>
<dbReference type="PRINTS" id="PR00301">
    <property type="entry name" value="HEATSHOCK70"/>
</dbReference>
<evidence type="ECO:0000256" key="2">
    <source>
        <dbReference type="ARBA" id="ARBA00022741"/>
    </source>
</evidence>
<keyword evidence="4" id="KW-0346">Stress response</keyword>
<reference evidence="7" key="1">
    <citation type="submission" date="2020-05" db="EMBL/GenBank/DDBJ databases">
        <title>WGS assembly of Panicum virgatum.</title>
        <authorList>
            <person name="Lovell J.T."/>
            <person name="Jenkins J."/>
            <person name="Shu S."/>
            <person name="Juenger T.E."/>
            <person name="Schmutz J."/>
        </authorList>
    </citation>
    <scope>NUCLEOTIDE SEQUENCE</scope>
    <source>
        <strain evidence="7">AP13</strain>
    </source>
</reference>
<dbReference type="Gene3D" id="3.30.420.40">
    <property type="match status" value="2"/>
</dbReference>
<dbReference type="PROSITE" id="PS01036">
    <property type="entry name" value="HSP70_3"/>
    <property type="match status" value="1"/>
</dbReference>
<keyword evidence="2 5" id="KW-0547">Nucleotide-binding</keyword>
<evidence type="ECO:0000313" key="7">
    <source>
        <dbReference type="EMBL" id="KAG2630130.1"/>
    </source>
</evidence>
<dbReference type="PROSITE" id="PS00297">
    <property type="entry name" value="HSP70_1"/>
    <property type="match status" value="1"/>
</dbReference>
<dbReference type="PANTHER" id="PTHR19375">
    <property type="entry name" value="HEAT SHOCK PROTEIN 70KDA"/>
    <property type="match status" value="1"/>
</dbReference>
<dbReference type="EMBL" id="CM029041">
    <property type="protein sequence ID" value="KAG2630130.1"/>
    <property type="molecule type" value="Genomic_DNA"/>
</dbReference>
<name>A0A8T0V4H1_PANVG</name>
<evidence type="ECO:0000256" key="1">
    <source>
        <dbReference type="ARBA" id="ARBA00007381"/>
    </source>
</evidence>
<dbReference type="InterPro" id="IPR043129">
    <property type="entry name" value="ATPase_NBD"/>
</dbReference>
<dbReference type="Proteomes" id="UP000823388">
    <property type="component" value="Chromosome 3K"/>
</dbReference>
<evidence type="ECO:0000256" key="3">
    <source>
        <dbReference type="ARBA" id="ARBA00022840"/>
    </source>
</evidence>
<dbReference type="CDD" id="cd10233">
    <property type="entry name" value="ASKHA_NBD_HSP70_HSPA1"/>
    <property type="match status" value="1"/>
</dbReference>
<keyword evidence="8" id="KW-1185">Reference proteome</keyword>